<feature type="compositionally biased region" description="Polar residues" evidence="1">
    <location>
        <begin position="588"/>
        <end position="602"/>
    </location>
</feature>
<sequence>MEELSTQPISYPVHMITPDSRMIRQVTSQPTQTQVTDNTPLYFPERGRHLGRNSRNRSVSLSPTRLRAARLSTFGNMEAPANPELSYHHQYYTRESAGMPIRPEPHQIDLQTELQNQTDTSGYRSTASPHLVEQQLLADLEEHIQASPRTPTRMPTQRVSPTFQTPSTPSVFNEVLNHPELLVPDDRASEEVLYLQEHASMNQSMVGRGPFRENFTFSNTPAAQSTPRNTGNQPQSYSDQYRSIMGESPGTHNNSSPMREPLSVTHSDFPELRDRTEYQRSRAQLHATAQLVRNLLVRLGIENQTDRTAVGWLRVLETLATTPLSEMPLNLANNIREPRNASLLIHFVRVIRDQPYRNIVENNDWLSTIPNSSPGSSPNQENPRQRILRLRANLEMLSPEPMSTQTLSNEDIRRRLFDEAMRLGLGELANRARIVLERVGFTPNPHRTAIGWIRAIRNLANVDEESFTPELSQVFEGNNVDIILGLESESKRQEFEVVIDDSLFPSESTPPTSNGSPSQERRPSSSSGSDTPYQTLDGQWWSLPRVRENSAHSSGRQTQQSSPTYVETPQNLAPTTRIRRDTPWAPRQHTTPIGNPLTIISTDSEHDIPPRPSVIPWRARYGDSSNAQEQWEQIPPERQYSDEADPVPPYMEQDWEKIPTTIGYSSKFSATGRIKGNRKS</sequence>
<gene>
    <name evidence="2" type="ORF">BDP27DRAFT_1463758</name>
</gene>
<dbReference type="OrthoDB" id="3124816at2759"/>
<feature type="region of interest" description="Disordered" evidence="1">
    <location>
        <begin position="147"/>
        <end position="168"/>
    </location>
</feature>
<evidence type="ECO:0000313" key="3">
    <source>
        <dbReference type="Proteomes" id="UP000772434"/>
    </source>
</evidence>
<name>A0A9P5U467_9AGAR</name>
<accession>A0A9P5U467</accession>
<feature type="region of interest" description="Disordered" evidence="1">
    <location>
        <begin position="28"/>
        <end position="60"/>
    </location>
</feature>
<feature type="region of interest" description="Disordered" evidence="1">
    <location>
        <begin position="205"/>
        <end position="264"/>
    </location>
</feature>
<reference evidence="2" key="1">
    <citation type="submission" date="2020-11" db="EMBL/GenBank/DDBJ databases">
        <authorList>
            <consortium name="DOE Joint Genome Institute"/>
            <person name="Ahrendt S."/>
            <person name="Riley R."/>
            <person name="Andreopoulos W."/>
            <person name="Labutti K."/>
            <person name="Pangilinan J."/>
            <person name="Ruiz-Duenas F.J."/>
            <person name="Barrasa J.M."/>
            <person name="Sanchez-Garcia M."/>
            <person name="Camarero S."/>
            <person name="Miyauchi S."/>
            <person name="Serrano A."/>
            <person name="Linde D."/>
            <person name="Babiker R."/>
            <person name="Drula E."/>
            <person name="Ayuso-Fernandez I."/>
            <person name="Pacheco R."/>
            <person name="Padilla G."/>
            <person name="Ferreira P."/>
            <person name="Barriuso J."/>
            <person name="Kellner H."/>
            <person name="Castanera R."/>
            <person name="Alfaro M."/>
            <person name="Ramirez L."/>
            <person name="Pisabarro A.G."/>
            <person name="Kuo A."/>
            <person name="Tritt A."/>
            <person name="Lipzen A."/>
            <person name="He G."/>
            <person name="Yan M."/>
            <person name="Ng V."/>
            <person name="Cullen D."/>
            <person name="Martin F."/>
            <person name="Rosso M.-N."/>
            <person name="Henrissat B."/>
            <person name="Hibbett D."/>
            <person name="Martinez A.T."/>
            <person name="Grigoriev I.V."/>
        </authorList>
    </citation>
    <scope>NUCLEOTIDE SEQUENCE</scope>
    <source>
        <strain evidence="2">AH 40177</strain>
    </source>
</reference>
<dbReference type="EMBL" id="JADNRY010000105">
    <property type="protein sequence ID" value="KAF9065342.1"/>
    <property type="molecule type" value="Genomic_DNA"/>
</dbReference>
<comment type="caution">
    <text evidence="2">The sequence shown here is derived from an EMBL/GenBank/DDBJ whole genome shotgun (WGS) entry which is preliminary data.</text>
</comment>
<dbReference type="Proteomes" id="UP000772434">
    <property type="component" value="Unassembled WGS sequence"/>
</dbReference>
<feature type="compositionally biased region" description="Polar residues" evidence="1">
    <location>
        <begin position="505"/>
        <end position="514"/>
    </location>
</feature>
<protein>
    <submittedName>
        <fullName evidence="2">Uncharacterized protein</fullName>
    </submittedName>
</protein>
<feature type="region of interest" description="Disordered" evidence="1">
    <location>
        <begin position="501"/>
        <end position="651"/>
    </location>
</feature>
<feature type="compositionally biased region" description="Polar residues" evidence="1">
    <location>
        <begin position="551"/>
        <end position="574"/>
    </location>
</feature>
<feature type="compositionally biased region" description="Polar residues" evidence="1">
    <location>
        <begin position="215"/>
        <end position="241"/>
    </location>
</feature>
<dbReference type="AlphaFoldDB" id="A0A9P5U467"/>
<keyword evidence="3" id="KW-1185">Reference proteome</keyword>
<evidence type="ECO:0000313" key="2">
    <source>
        <dbReference type="EMBL" id="KAF9065342.1"/>
    </source>
</evidence>
<organism evidence="2 3">
    <name type="scientific">Rhodocollybia butyracea</name>
    <dbReference type="NCBI Taxonomy" id="206335"/>
    <lineage>
        <taxon>Eukaryota</taxon>
        <taxon>Fungi</taxon>
        <taxon>Dikarya</taxon>
        <taxon>Basidiomycota</taxon>
        <taxon>Agaricomycotina</taxon>
        <taxon>Agaricomycetes</taxon>
        <taxon>Agaricomycetidae</taxon>
        <taxon>Agaricales</taxon>
        <taxon>Marasmiineae</taxon>
        <taxon>Omphalotaceae</taxon>
        <taxon>Rhodocollybia</taxon>
    </lineage>
</organism>
<proteinExistence type="predicted"/>
<evidence type="ECO:0000256" key="1">
    <source>
        <dbReference type="SAM" id="MobiDB-lite"/>
    </source>
</evidence>